<feature type="region of interest" description="Disordered" evidence="1">
    <location>
        <begin position="1"/>
        <end position="51"/>
    </location>
</feature>
<dbReference type="AlphaFoldDB" id="A0A8H7A9D6"/>
<accession>A0A8H7A9D6</accession>
<evidence type="ECO:0000313" key="2">
    <source>
        <dbReference type="EMBL" id="KAF7503047.1"/>
    </source>
</evidence>
<proteinExistence type="predicted"/>
<dbReference type="EMBL" id="JAACFV010000200">
    <property type="protein sequence ID" value="KAF7503047.1"/>
    <property type="molecule type" value="Genomic_DNA"/>
</dbReference>
<gene>
    <name evidence="2" type="ORF">GJ744_004685</name>
</gene>
<feature type="compositionally biased region" description="Basic and acidic residues" evidence="1">
    <location>
        <begin position="1"/>
        <end position="10"/>
    </location>
</feature>
<dbReference type="Proteomes" id="UP000606974">
    <property type="component" value="Unassembled WGS sequence"/>
</dbReference>
<sequence>MLEVYADRISAEIGQSTPSENDGNDNRSNIGGEGDRHSGGTLASHGTNHDSYFYNTRHQRVVISSSASRTEGDQQEIIWDDIISSEV</sequence>
<comment type="caution">
    <text evidence="2">The sequence shown here is derived from an EMBL/GenBank/DDBJ whole genome shotgun (WGS) entry which is preliminary data.</text>
</comment>
<feature type="compositionally biased region" description="Polar residues" evidence="1">
    <location>
        <begin position="13"/>
        <end position="29"/>
    </location>
</feature>
<reference evidence="2" key="1">
    <citation type="submission" date="2020-02" db="EMBL/GenBank/DDBJ databases">
        <authorList>
            <person name="Palmer J.M."/>
        </authorList>
    </citation>
    <scope>NUCLEOTIDE SEQUENCE</scope>
    <source>
        <strain evidence="2">EPUS1.4</strain>
        <tissue evidence="2">Thallus</tissue>
    </source>
</reference>
<evidence type="ECO:0000313" key="3">
    <source>
        <dbReference type="Proteomes" id="UP000606974"/>
    </source>
</evidence>
<evidence type="ECO:0000256" key="1">
    <source>
        <dbReference type="SAM" id="MobiDB-lite"/>
    </source>
</evidence>
<protein>
    <submittedName>
        <fullName evidence="2">Uncharacterized protein</fullName>
    </submittedName>
</protein>
<name>A0A8H7A9D6_9EURO</name>
<keyword evidence="3" id="KW-1185">Reference proteome</keyword>
<organism evidence="2 3">
    <name type="scientific">Endocarpon pusillum</name>
    <dbReference type="NCBI Taxonomy" id="364733"/>
    <lineage>
        <taxon>Eukaryota</taxon>
        <taxon>Fungi</taxon>
        <taxon>Dikarya</taxon>
        <taxon>Ascomycota</taxon>
        <taxon>Pezizomycotina</taxon>
        <taxon>Eurotiomycetes</taxon>
        <taxon>Chaetothyriomycetidae</taxon>
        <taxon>Verrucariales</taxon>
        <taxon>Verrucariaceae</taxon>
        <taxon>Endocarpon</taxon>
    </lineage>
</organism>
<dbReference type="OrthoDB" id="10339550at2759"/>